<keyword evidence="2" id="KW-0472">Membrane</keyword>
<keyword evidence="2" id="KW-0812">Transmembrane</keyword>
<gene>
    <name evidence="3" type="ORF">Cba03nite_59830</name>
</gene>
<evidence type="ECO:0000313" key="4">
    <source>
        <dbReference type="Proteomes" id="UP000601223"/>
    </source>
</evidence>
<evidence type="ECO:0000313" key="3">
    <source>
        <dbReference type="EMBL" id="GIF84634.1"/>
    </source>
</evidence>
<dbReference type="Proteomes" id="UP000601223">
    <property type="component" value="Unassembled WGS sequence"/>
</dbReference>
<name>A0A8J3JVT8_9ACTN</name>
<sequence length="154" mass="16489">MPWGSSDGKGPEESRGGRRGWHTPTAVGVHTDVFAALRPFLARHDPESARAVDAPARQLTTLDLIDRSGNGAPLLIKNCMAQPPTVRPRDERRNDRDTGPMPGILADIAPDPEPLDAKTAALCAAFTAVMAVIVLVVILVRRSREQSRGDSHGG</sequence>
<accession>A0A8J3JVT8</accession>
<dbReference type="AlphaFoldDB" id="A0A8J3JVT8"/>
<proteinExistence type="predicted"/>
<dbReference type="EMBL" id="BONF01000039">
    <property type="protein sequence ID" value="GIF84634.1"/>
    <property type="molecule type" value="Genomic_DNA"/>
</dbReference>
<reference evidence="3 4" key="1">
    <citation type="submission" date="2021-01" db="EMBL/GenBank/DDBJ databases">
        <title>Whole genome shotgun sequence of Catellatospora bangladeshensis NBRC 107357.</title>
        <authorList>
            <person name="Komaki H."/>
            <person name="Tamura T."/>
        </authorList>
    </citation>
    <scope>NUCLEOTIDE SEQUENCE [LARGE SCALE GENOMIC DNA]</scope>
    <source>
        <strain evidence="3 4">NBRC 107357</strain>
    </source>
</reference>
<comment type="caution">
    <text evidence="3">The sequence shown here is derived from an EMBL/GenBank/DDBJ whole genome shotgun (WGS) entry which is preliminary data.</text>
</comment>
<evidence type="ECO:0000256" key="2">
    <source>
        <dbReference type="SAM" id="Phobius"/>
    </source>
</evidence>
<protein>
    <submittedName>
        <fullName evidence="3">Uncharacterized protein</fullName>
    </submittedName>
</protein>
<keyword evidence="2" id="KW-1133">Transmembrane helix</keyword>
<organism evidence="3 4">
    <name type="scientific">Catellatospora bangladeshensis</name>
    <dbReference type="NCBI Taxonomy" id="310355"/>
    <lineage>
        <taxon>Bacteria</taxon>
        <taxon>Bacillati</taxon>
        <taxon>Actinomycetota</taxon>
        <taxon>Actinomycetes</taxon>
        <taxon>Micromonosporales</taxon>
        <taxon>Micromonosporaceae</taxon>
        <taxon>Catellatospora</taxon>
    </lineage>
</organism>
<feature type="region of interest" description="Disordered" evidence="1">
    <location>
        <begin position="1"/>
        <end position="24"/>
    </location>
</feature>
<keyword evidence="4" id="KW-1185">Reference proteome</keyword>
<feature type="compositionally biased region" description="Basic and acidic residues" evidence="1">
    <location>
        <begin position="87"/>
        <end position="98"/>
    </location>
</feature>
<feature type="transmembrane region" description="Helical" evidence="2">
    <location>
        <begin position="119"/>
        <end position="140"/>
    </location>
</feature>
<feature type="region of interest" description="Disordered" evidence="1">
    <location>
        <begin position="81"/>
        <end position="100"/>
    </location>
</feature>
<evidence type="ECO:0000256" key="1">
    <source>
        <dbReference type="SAM" id="MobiDB-lite"/>
    </source>
</evidence>